<dbReference type="Proteomes" id="UP000024404">
    <property type="component" value="Unassembled WGS sequence"/>
</dbReference>
<evidence type="ECO:0000313" key="2">
    <source>
        <dbReference type="Proteomes" id="UP000024404"/>
    </source>
</evidence>
<reference evidence="2" key="1">
    <citation type="submission" date="2013-10" db="EMBL/GenBank/DDBJ databases">
        <title>Genome sequencing of Onchocerca volvulus.</title>
        <authorList>
            <person name="Cotton J."/>
            <person name="Tsai J."/>
            <person name="Stanley E."/>
            <person name="Tracey A."/>
            <person name="Holroyd N."/>
            <person name="Lustigman S."/>
            <person name="Berriman M."/>
        </authorList>
    </citation>
    <scope>NUCLEOTIDE SEQUENCE</scope>
</reference>
<evidence type="ECO:0000313" key="1">
    <source>
        <dbReference type="EnsemblMetazoa" id="OVOC5798.1"/>
    </source>
</evidence>
<accession>A0A8R1Y0M8</accession>
<organism evidence="1 2">
    <name type="scientific">Onchocerca volvulus</name>
    <dbReference type="NCBI Taxonomy" id="6282"/>
    <lineage>
        <taxon>Eukaryota</taxon>
        <taxon>Metazoa</taxon>
        <taxon>Ecdysozoa</taxon>
        <taxon>Nematoda</taxon>
        <taxon>Chromadorea</taxon>
        <taxon>Rhabditida</taxon>
        <taxon>Spirurina</taxon>
        <taxon>Spiruromorpha</taxon>
        <taxon>Filarioidea</taxon>
        <taxon>Onchocercidae</taxon>
        <taxon>Onchocerca</taxon>
    </lineage>
</organism>
<name>A0A8R1Y0M8_ONCVO</name>
<protein>
    <submittedName>
        <fullName evidence="1">Uncharacterized protein</fullName>
    </submittedName>
</protein>
<dbReference type="AlphaFoldDB" id="A0A8R1Y0M8"/>
<dbReference type="EnsemblMetazoa" id="OVOC5798.1">
    <property type="protein sequence ID" value="OVOC5798.1"/>
    <property type="gene ID" value="WBGene00242607"/>
</dbReference>
<keyword evidence="2" id="KW-1185">Reference proteome</keyword>
<dbReference type="EMBL" id="CMVM020000161">
    <property type="status" value="NOT_ANNOTATED_CDS"/>
    <property type="molecule type" value="Genomic_DNA"/>
</dbReference>
<reference evidence="1" key="2">
    <citation type="submission" date="2022-06" db="UniProtKB">
        <authorList>
            <consortium name="EnsemblMetazoa"/>
        </authorList>
    </citation>
    <scope>IDENTIFICATION</scope>
</reference>
<sequence length="77" mass="8942">MDVIRPDIVSISRDNPRRLMKRVRNRETQLWDWNVAKMRCDVPDGARGARGWDTYGMHCQTAPHDMHSSCSTPCRCP</sequence>
<proteinExistence type="predicted"/>